<keyword evidence="2" id="KW-0479">Metal-binding</keyword>
<keyword evidence="2" id="KW-0472">Membrane</keyword>
<evidence type="ECO:0000256" key="1">
    <source>
        <dbReference type="ARBA" id="ARBA00009940"/>
    </source>
</evidence>
<dbReference type="AlphaFoldDB" id="A0A7M7JC99"/>
<dbReference type="OrthoDB" id="3169036at2759"/>
<dbReference type="InParanoid" id="A0A7M7JC99"/>
<dbReference type="KEGG" id="vde:111245595"/>
<dbReference type="GO" id="GO:0098826">
    <property type="term" value="C:endoplasmic reticulum tubular network membrane"/>
    <property type="evidence" value="ECO:0007669"/>
    <property type="project" value="UniProtKB-UniRule"/>
</dbReference>
<feature type="region of interest" description="Disordered" evidence="3">
    <location>
        <begin position="350"/>
        <end position="459"/>
    </location>
</feature>
<dbReference type="GO" id="GO:0071788">
    <property type="term" value="P:endoplasmic reticulum tubular network maintenance"/>
    <property type="evidence" value="ECO:0007669"/>
    <property type="project" value="UniProtKB-UniRule"/>
</dbReference>
<organism evidence="5 6">
    <name type="scientific">Varroa destructor</name>
    <name type="common">Honeybee mite</name>
    <dbReference type="NCBI Taxonomy" id="109461"/>
    <lineage>
        <taxon>Eukaryota</taxon>
        <taxon>Metazoa</taxon>
        <taxon>Ecdysozoa</taxon>
        <taxon>Arthropoda</taxon>
        <taxon>Chelicerata</taxon>
        <taxon>Arachnida</taxon>
        <taxon>Acari</taxon>
        <taxon>Parasitiformes</taxon>
        <taxon>Mesostigmata</taxon>
        <taxon>Gamasina</taxon>
        <taxon>Dermanyssoidea</taxon>
        <taxon>Varroidae</taxon>
        <taxon>Varroa</taxon>
    </lineage>
</organism>
<accession>A0A7M7JC99</accession>
<evidence type="ECO:0000313" key="6">
    <source>
        <dbReference type="Proteomes" id="UP000594260"/>
    </source>
</evidence>
<dbReference type="InterPro" id="IPR019273">
    <property type="entry name" value="Lunapark_Znf"/>
</dbReference>
<feature type="compositionally biased region" description="Polar residues" evidence="3">
    <location>
        <begin position="188"/>
        <end position="208"/>
    </location>
</feature>
<evidence type="ECO:0000313" key="5">
    <source>
        <dbReference type="EnsemblMetazoa" id="XP_022649886"/>
    </source>
</evidence>
<feature type="region of interest" description="Disordered" evidence="3">
    <location>
        <begin position="188"/>
        <end position="210"/>
    </location>
</feature>
<dbReference type="GO" id="GO:1903373">
    <property type="term" value="P:positive regulation of endoplasmic reticulum tubular network organization"/>
    <property type="evidence" value="ECO:0007669"/>
    <property type="project" value="UniProtKB-UniRule"/>
</dbReference>
<feature type="compositionally biased region" description="Polar residues" evidence="3">
    <location>
        <begin position="358"/>
        <end position="372"/>
    </location>
</feature>
<dbReference type="GeneID" id="111245595"/>
<dbReference type="PANTHER" id="PTHR22166">
    <property type="entry name" value="ENDOPLASMIC RETICULUM JUNCTION FORMATION PROTEIN LUNAPARK"/>
    <property type="match status" value="1"/>
</dbReference>
<feature type="compositionally biased region" description="Low complexity" evidence="3">
    <location>
        <begin position="373"/>
        <end position="384"/>
    </location>
</feature>
<dbReference type="CTD" id="80856"/>
<comment type="similarity">
    <text evidence="1 2">Belongs to the lunapark family.</text>
</comment>
<comment type="function">
    <text evidence="2">Plays a role in determining ER morphology.</text>
</comment>
<feature type="compositionally biased region" description="Polar residues" evidence="3">
    <location>
        <begin position="432"/>
        <end position="449"/>
    </location>
</feature>
<comment type="domain">
    <text evidence="2">The C4-type zinc finger motif is necessary both for its ER three-way tubular junction localization and formation.</text>
</comment>
<dbReference type="Proteomes" id="UP000594260">
    <property type="component" value="Unplaced"/>
</dbReference>
<dbReference type="OMA" id="MRTFRIL"/>
<keyword evidence="2" id="KW-1133">Transmembrane helix</keyword>
<dbReference type="Pfam" id="PF10058">
    <property type="entry name" value="Zn_ribbon_10"/>
    <property type="match status" value="1"/>
</dbReference>
<name>A0A7M7JC99_VARDE</name>
<reference evidence="5" key="1">
    <citation type="submission" date="2021-01" db="UniProtKB">
        <authorList>
            <consortium name="EnsemblMetazoa"/>
        </authorList>
    </citation>
    <scope>IDENTIFICATION</scope>
</reference>
<dbReference type="GO" id="GO:0008270">
    <property type="term" value="F:zinc ion binding"/>
    <property type="evidence" value="ECO:0007669"/>
    <property type="project" value="UniProtKB-KW"/>
</dbReference>
<sequence length="459" mass="51199">MGAIISKFRKDPLTLEQQLEALEKQIFQIHEFNEATEHAMKKIVGAMLFYGIMLIIIGGVAAYFIFDHSSFASSLICFAPVFFAPVVLLELLLCLSLIGSKRLLQYHYTSRIERKKEELNRLIKLKKVLINKVKETETYKKAQEILEKYDPDTRMRKAQAEQQRAMAAVLQQSGELNDLSGPNLMTGTKPRTSTCTQDYLPLPQTSDNGMDIRRRMVGTPMNAVNMQNVSMLQGHPQQQPQQQQQQQLQQPFTPLKHGQLRKTIQPMPSQVLTANRSPYAPRTVRPILPQERGAVEKVIDYIVGEGPNNRYALICKKCCSHNGMALREEFEFLAFQCCYCFHFNPARKQRPGPPPSLNHLSAANSTTSLNDISRSGSPVPSGPSTKDSDQDGETEAENAASFTSATDVPQVGAEGDAPTGARPAPEGDENEPTITDDSQQERIIQQEPQLATDDPPEST</sequence>
<keyword evidence="6" id="KW-1185">Reference proteome</keyword>
<evidence type="ECO:0000256" key="3">
    <source>
        <dbReference type="SAM" id="MobiDB-lite"/>
    </source>
</evidence>
<keyword evidence="2" id="KW-0256">Endoplasmic reticulum</keyword>
<evidence type="ECO:0000256" key="2">
    <source>
        <dbReference type="RuleBase" id="RU367073"/>
    </source>
</evidence>
<proteinExistence type="inferred from homology"/>
<dbReference type="RefSeq" id="XP_022649886.1">
    <property type="nucleotide sequence ID" value="XM_022794151.1"/>
</dbReference>
<dbReference type="EnsemblMetazoa" id="XM_022794151">
    <property type="protein sequence ID" value="XP_022649886"/>
    <property type="gene ID" value="LOC111245595"/>
</dbReference>
<keyword evidence="2" id="KW-0863">Zinc-finger</keyword>
<dbReference type="PANTHER" id="PTHR22166:SF12">
    <property type="entry name" value="ENDOPLASMIC RETICULUM JUNCTION FORMATION PROTEIN LUNAPARK"/>
    <property type="match status" value="1"/>
</dbReference>
<keyword evidence="2" id="KW-0862">Zinc</keyword>
<dbReference type="InterPro" id="IPR040115">
    <property type="entry name" value="Lnp"/>
</dbReference>
<protein>
    <recommendedName>
        <fullName evidence="2">Endoplasmic reticulum junction formation protein lunapark</fullName>
    </recommendedName>
</protein>
<feature type="transmembrane region" description="Helical" evidence="2">
    <location>
        <begin position="72"/>
        <end position="98"/>
    </location>
</feature>
<keyword evidence="2" id="KW-0812">Transmembrane</keyword>
<feature type="domain" description="Lunapark zinc ribbon" evidence="4">
    <location>
        <begin position="295"/>
        <end position="344"/>
    </location>
</feature>
<feature type="transmembrane region" description="Helical" evidence="2">
    <location>
        <begin position="47"/>
        <end position="66"/>
    </location>
</feature>
<evidence type="ECO:0000259" key="4">
    <source>
        <dbReference type="Pfam" id="PF10058"/>
    </source>
</evidence>
<comment type="subcellular location">
    <subcellularLocation>
        <location evidence="2">Endoplasmic reticulum membrane</location>
        <topology evidence="2">Multi-pass membrane protein</topology>
    </subcellularLocation>
</comment>
<dbReference type="FunCoup" id="A0A7M7JC99">
    <property type="interactions" value="1620"/>
</dbReference>